<dbReference type="SUPFAM" id="SSF57667">
    <property type="entry name" value="beta-beta-alpha zinc fingers"/>
    <property type="match status" value="1"/>
</dbReference>
<dbReference type="EMBL" id="LN719792">
    <property type="protein sequence ID" value="CEP08569.1"/>
    <property type="molecule type" value="Genomic_DNA"/>
</dbReference>
<reference evidence="5 6" key="1">
    <citation type="submission" date="2014-09" db="EMBL/GenBank/DDBJ databases">
        <authorList>
            <person name="Ellenberger Sabrina"/>
        </authorList>
    </citation>
    <scope>NUCLEOTIDE SEQUENCE [LARGE SCALE GENOMIC DNA]</scope>
    <source>
        <strain evidence="5 6">CBS 412.66</strain>
    </source>
</reference>
<name>A0A0B7N0A1_9FUNG</name>
<organism evidence="5 6">
    <name type="scientific">Parasitella parasitica</name>
    <dbReference type="NCBI Taxonomy" id="35722"/>
    <lineage>
        <taxon>Eukaryota</taxon>
        <taxon>Fungi</taxon>
        <taxon>Fungi incertae sedis</taxon>
        <taxon>Mucoromycota</taxon>
        <taxon>Mucoromycotina</taxon>
        <taxon>Mucoromycetes</taxon>
        <taxon>Mucorales</taxon>
        <taxon>Mucorineae</taxon>
        <taxon>Mucoraceae</taxon>
        <taxon>Parasitella</taxon>
    </lineage>
</organism>
<evidence type="ECO:0000256" key="1">
    <source>
        <dbReference type="PROSITE-ProRule" id="PRU00042"/>
    </source>
</evidence>
<keyword evidence="1" id="KW-0479">Metal-binding</keyword>
<feature type="compositionally biased region" description="Low complexity" evidence="2">
    <location>
        <begin position="66"/>
        <end position="78"/>
    </location>
</feature>
<dbReference type="AlphaFoldDB" id="A0A0B7N0A1"/>
<keyword evidence="6" id="KW-1185">Reference proteome</keyword>
<dbReference type="InterPro" id="IPR036236">
    <property type="entry name" value="Znf_C2H2_sf"/>
</dbReference>
<keyword evidence="3" id="KW-1133">Transmembrane helix</keyword>
<evidence type="ECO:0000256" key="3">
    <source>
        <dbReference type="SAM" id="Phobius"/>
    </source>
</evidence>
<dbReference type="InterPro" id="IPR013087">
    <property type="entry name" value="Znf_C2H2_type"/>
</dbReference>
<dbReference type="GO" id="GO:0008270">
    <property type="term" value="F:zinc ion binding"/>
    <property type="evidence" value="ECO:0007669"/>
    <property type="project" value="UniProtKB-KW"/>
</dbReference>
<keyword evidence="1" id="KW-0862">Zinc</keyword>
<evidence type="ECO:0000313" key="5">
    <source>
        <dbReference type="EMBL" id="CEP08569.1"/>
    </source>
</evidence>
<feature type="compositionally biased region" description="Basic residues" evidence="2">
    <location>
        <begin position="1"/>
        <end position="16"/>
    </location>
</feature>
<evidence type="ECO:0000256" key="2">
    <source>
        <dbReference type="SAM" id="MobiDB-lite"/>
    </source>
</evidence>
<keyword evidence="3" id="KW-0472">Membrane</keyword>
<feature type="region of interest" description="Disordered" evidence="2">
    <location>
        <begin position="1"/>
        <end position="82"/>
    </location>
</feature>
<feature type="region of interest" description="Disordered" evidence="2">
    <location>
        <begin position="369"/>
        <end position="447"/>
    </location>
</feature>
<dbReference type="PROSITE" id="PS50157">
    <property type="entry name" value="ZINC_FINGER_C2H2_2"/>
    <property type="match status" value="1"/>
</dbReference>
<feature type="domain" description="C2H2-type" evidence="4">
    <location>
        <begin position="102"/>
        <end position="130"/>
    </location>
</feature>
<sequence length="447" mass="51052">MTKAKRRTGQFKKNSKATKSTTTGVEPTNNNTTEKTSNNGGSQENDATDTTEKATNSNKPTENDITETTETPTSSGEPMEIDTMGTNKKALASIISDFPRRYTCHECEKDFSCGSSLKRHLLDIHNQEIRLKYGRTFKGGRAFSNHRYYLKHRKLKENTEKTGKQLSRAEVNQRAYQKRVFKKEAESLKEDIIKNTKKTLDDYKGAKDLRKKLKEIAYNMKAFHRENMYLEIQRTLGFADTFEIQYSIAFYFILAIANRLPKFINLDYDKKEVALGLCWQNSEKDGELDDFECDENIIEAMFASLDSYFLGKGKKVKEQKHNYMVYIATFLNVVFTACNNRYIIIKKETNPCYLLRSLFNEPLVPLPLSSKKKKKPSQDKQVAETDASAPIAADDSQAEDFHTANEDDEGEGQENLSDRLEIVETESSTPSDDLMEDTSSWPSSNQI</sequence>
<evidence type="ECO:0000259" key="4">
    <source>
        <dbReference type="PROSITE" id="PS50157"/>
    </source>
</evidence>
<dbReference type="Gene3D" id="3.30.160.60">
    <property type="entry name" value="Classic Zinc Finger"/>
    <property type="match status" value="1"/>
</dbReference>
<feature type="transmembrane region" description="Helical" evidence="3">
    <location>
        <begin position="323"/>
        <end position="344"/>
    </location>
</feature>
<feature type="compositionally biased region" description="Polar residues" evidence="2">
    <location>
        <begin position="425"/>
        <end position="447"/>
    </location>
</feature>
<accession>A0A0B7N0A1</accession>
<dbReference type="PROSITE" id="PS00028">
    <property type="entry name" value="ZINC_FINGER_C2H2_1"/>
    <property type="match status" value="1"/>
</dbReference>
<proteinExistence type="predicted"/>
<feature type="compositionally biased region" description="Low complexity" evidence="2">
    <location>
        <begin position="17"/>
        <end position="39"/>
    </location>
</feature>
<protein>
    <recommendedName>
        <fullName evidence="4">C2H2-type domain-containing protein</fullName>
    </recommendedName>
</protein>
<dbReference type="OrthoDB" id="2242912at2759"/>
<gene>
    <name evidence="5" type="primary">PARPA_01909.1 scaffold 1908</name>
</gene>
<dbReference type="Proteomes" id="UP000054107">
    <property type="component" value="Unassembled WGS sequence"/>
</dbReference>
<evidence type="ECO:0000313" key="6">
    <source>
        <dbReference type="Proteomes" id="UP000054107"/>
    </source>
</evidence>
<keyword evidence="3" id="KW-0812">Transmembrane</keyword>
<keyword evidence="1" id="KW-0863">Zinc-finger</keyword>